<dbReference type="EMBL" id="BEZZ01000560">
    <property type="protein sequence ID" value="GCC34008.1"/>
    <property type="molecule type" value="Genomic_DNA"/>
</dbReference>
<keyword evidence="2" id="KW-0812">Transmembrane</keyword>
<dbReference type="InterPro" id="IPR013106">
    <property type="entry name" value="Ig_V-set"/>
</dbReference>
<dbReference type="Pfam" id="PF07686">
    <property type="entry name" value="V-set"/>
    <property type="match status" value="2"/>
</dbReference>
<comment type="caution">
    <text evidence="6">The sequence shown here is derived from an EMBL/GenBank/DDBJ whole genome shotgun (WGS) entry which is preliminary data.</text>
</comment>
<gene>
    <name evidence="6" type="ORF">chiPu_0012481</name>
</gene>
<evidence type="ECO:0000256" key="4">
    <source>
        <dbReference type="SAM" id="SignalP"/>
    </source>
</evidence>
<feature type="chain" id="PRO_5019374171" description="Immunoglobulin V-set domain-containing protein" evidence="4">
    <location>
        <begin position="18"/>
        <end position="239"/>
    </location>
</feature>
<keyword evidence="3" id="KW-0472">Membrane</keyword>
<evidence type="ECO:0000313" key="7">
    <source>
        <dbReference type="Proteomes" id="UP000287033"/>
    </source>
</evidence>
<keyword evidence="4" id="KW-0732">Signal</keyword>
<keyword evidence="7" id="KW-1185">Reference proteome</keyword>
<dbReference type="GO" id="GO:0004888">
    <property type="term" value="F:transmembrane signaling receptor activity"/>
    <property type="evidence" value="ECO:0007669"/>
    <property type="project" value="TreeGrafter"/>
</dbReference>
<dbReference type="Gene3D" id="2.60.40.10">
    <property type="entry name" value="Immunoglobulins"/>
    <property type="match status" value="2"/>
</dbReference>
<evidence type="ECO:0000313" key="6">
    <source>
        <dbReference type="EMBL" id="GCC34008.1"/>
    </source>
</evidence>
<dbReference type="OMA" id="CKSYSEN"/>
<dbReference type="OrthoDB" id="9949459at2759"/>
<evidence type="ECO:0000256" key="2">
    <source>
        <dbReference type="ARBA" id="ARBA00022692"/>
    </source>
</evidence>
<feature type="domain" description="Immunoglobulin V-set" evidence="5">
    <location>
        <begin position="137"/>
        <end position="214"/>
    </location>
</feature>
<comment type="subcellular location">
    <subcellularLocation>
        <location evidence="1">Membrane</location>
    </subcellularLocation>
</comment>
<evidence type="ECO:0000259" key="5">
    <source>
        <dbReference type="Pfam" id="PF07686"/>
    </source>
</evidence>
<dbReference type="GO" id="GO:0005886">
    <property type="term" value="C:plasma membrane"/>
    <property type="evidence" value="ECO:0007669"/>
    <property type="project" value="TreeGrafter"/>
</dbReference>
<dbReference type="AlphaFoldDB" id="A0A401SUF6"/>
<dbReference type="InterPro" id="IPR050671">
    <property type="entry name" value="CD300_family_receptors"/>
</dbReference>
<dbReference type="Proteomes" id="UP000287033">
    <property type="component" value="Unassembled WGS sequence"/>
</dbReference>
<dbReference type="SUPFAM" id="SSF48726">
    <property type="entry name" value="Immunoglobulin"/>
    <property type="match status" value="2"/>
</dbReference>
<protein>
    <recommendedName>
        <fullName evidence="5">Immunoglobulin V-set domain-containing protein</fullName>
    </recommendedName>
</protein>
<accession>A0A401SUF6</accession>
<proteinExistence type="predicted"/>
<evidence type="ECO:0000256" key="3">
    <source>
        <dbReference type="ARBA" id="ARBA00023136"/>
    </source>
</evidence>
<dbReference type="InterPro" id="IPR036179">
    <property type="entry name" value="Ig-like_dom_sf"/>
</dbReference>
<feature type="signal peptide" evidence="4">
    <location>
        <begin position="1"/>
        <end position="17"/>
    </location>
</feature>
<sequence length="239" mass="27155">MKYIALLVLSLISTSWTQITWTVLKAAAGKNITVQFPWKWDQRHPVMWCKSYSENECKFIVRIEKSMNNNFHGTTSISYIHGSISVTMQQLQEKNTGTYWCGAQKQDSIIVSDVILLKVFTDSEEPIPTETYNVMQNTTIVSCLYTQQERHYKKFFCKVTSVNNCTVIASSDKTIGNAYKGRILIVSNKSQNLTVTMSNITKADKGQYWCGSVNIDDVKITQILTIANGKNQIKIIIIQ</sequence>
<dbReference type="PANTHER" id="PTHR11860:SF87">
    <property type="entry name" value="CMRF35-LIKE MOLECULE 8"/>
    <property type="match status" value="1"/>
</dbReference>
<organism evidence="6 7">
    <name type="scientific">Chiloscyllium punctatum</name>
    <name type="common">Brownbanded bambooshark</name>
    <name type="synonym">Hemiscyllium punctatum</name>
    <dbReference type="NCBI Taxonomy" id="137246"/>
    <lineage>
        <taxon>Eukaryota</taxon>
        <taxon>Metazoa</taxon>
        <taxon>Chordata</taxon>
        <taxon>Craniata</taxon>
        <taxon>Vertebrata</taxon>
        <taxon>Chondrichthyes</taxon>
        <taxon>Elasmobranchii</taxon>
        <taxon>Galeomorphii</taxon>
        <taxon>Galeoidea</taxon>
        <taxon>Orectolobiformes</taxon>
        <taxon>Hemiscylliidae</taxon>
        <taxon>Chiloscyllium</taxon>
    </lineage>
</organism>
<dbReference type="PANTHER" id="PTHR11860">
    <property type="entry name" value="POLYMERIC-IMMUNOGLOBULIN RECEPTOR"/>
    <property type="match status" value="1"/>
</dbReference>
<reference evidence="6 7" key="1">
    <citation type="journal article" date="2018" name="Nat. Ecol. Evol.">
        <title>Shark genomes provide insights into elasmobranch evolution and the origin of vertebrates.</title>
        <authorList>
            <person name="Hara Y"/>
            <person name="Yamaguchi K"/>
            <person name="Onimaru K"/>
            <person name="Kadota M"/>
            <person name="Koyanagi M"/>
            <person name="Keeley SD"/>
            <person name="Tatsumi K"/>
            <person name="Tanaka K"/>
            <person name="Motone F"/>
            <person name="Kageyama Y"/>
            <person name="Nozu R"/>
            <person name="Adachi N"/>
            <person name="Nishimura O"/>
            <person name="Nakagawa R"/>
            <person name="Tanegashima C"/>
            <person name="Kiyatake I"/>
            <person name="Matsumoto R"/>
            <person name="Murakumo K"/>
            <person name="Nishida K"/>
            <person name="Terakita A"/>
            <person name="Kuratani S"/>
            <person name="Sato K"/>
            <person name="Hyodo S Kuraku.S."/>
        </authorList>
    </citation>
    <scope>NUCLEOTIDE SEQUENCE [LARGE SCALE GENOMIC DNA]</scope>
</reference>
<name>A0A401SUF6_CHIPU</name>
<evidence type="ECO:0000256" key="1">
    <source>
        <dbReference type="ARBA" id="ARBA00004370"/>
    </source>
</evidence>
<dbReference type="InterPro" id="IPR013783">
    <property type="entry name" value="Ig-like_fold"/>
</dbReference>
<feature type="domain" description="Immunoglobulin V-set" evidence="5">
    <location>
        <begin position="23"/>
        <end position="119"/>
    </location>
</feature>